<protein>
    <submittedName>
        <fullName evidence="1">Uncharacterized protein</fullName>
    </submittedName>
</protein>
<accession>A0A2R8BB77</accession>
<evidence type="ECO:0000313" key="1">
    <source>
        <dbReference type="EMBL" id="SPH20332.1"/>
    </source>
</evidence>
<dbReference type="EMBL" id="OMOR01000001">
    <property type="protein sequence ID" value="SPH20332.1"/>
    <property type="molecule type" value="Genomic_DNA"/>
</dbReference>
<name>A0A2R8BB77_9RHOB</name>
<organism evidence="1 2">
    <name type="scientific">Ascidiaceihabitans donghaensis</name>
    <dbReference type="NCBI Taxonomy" id="1510460"/>
    <lineage>
        <taxon>Bacteria</taxon>
        <taxon>Pseudomonadati</taxon>
        <taxon>Pseudomonadota</taxon>
        <taxon>Alphaproteobacteria</taxon>
        <taxon>Rhodobacterales</taxon>
        <taxon>Paracoccaceae</taxon>
        <taxon>Ascidiaceihabitans</taxon>
    </lineage>
</organism>
<keyword evidence="2" id="KW-1185">Reference proteome</keyword>
<reference evidence="1 2" key="1">
    <citation type="submission" date="2018-03" db="EMBL/GenBank/DDBJ databases">
        <authorList>
            <person name="Keele B.F."/>
        </authorList>
    </citation>
    <scope>NUCLEOTIDE SEQUENCE [LARGE SCALE GENOMIC DNA]</scope>
    <source>
        <strain evidence="1 2">CECT 8599</strain>
    </source>
</reference>
<sequence>MFAFVKERSDKKEDGSGWIVLRAKVLKPSTHFEFGFSNGLDVRLYRAVKLFVVASRFKENAPNEIRDMAYALTQILVPISP</sequence>
<gene>
    <name evidence="1" type="ORF">ASD8599_01068</name>
</gene>
<dbReference type="Proteomes" id="UP000244880">
    <property type="component" value="Unassembled WGS sequence"/>
</dbReference>
<evidence type="ECO:0000313" key="2">
    <source>
        <dbReference type="Proteomes" id="UP000244880"/>
    </source>
</evidence>
<dbReference type="AlphaFoldDB" id="A0A2R8BB77"/>
<proteinExistence type="predicted"/>